<evidence type="ECO:0000256" key="1">
    <source>
        <dbReference type="SAM" id="Coils"/>
    </source>
</evidence>
<dbReference type="EMBL" id="PQFF01000060">
    <property type="protein sequence ID" value="RHZ85641.1"/>
    <property type="molecule type" value="Genomic_DNA"/>
</dbReference>
<protein>
    <submittedName>
        <fullName evidence="2">Uncharacterized protein</fullName>
    </submittedName>
</protein>
<accession>A0A397JC74</accession>
<keyword evidence="3" id="KW-1185">Reference proteome</keyword>
<proteinExistence type="predicted"/>
<sequence length="393" mass="46285">MASLSGRRGTNCTDTEWDEYVKMPQILKGETPSEWMKRIWERLTYFRKNDLLPTQSKKYLEAWKLIELWNKYRGNYDSYAPEIGIAICFSCDRLVYTGERTKNIGNYNHIGMERHWASHCTGNTFCDNAIKKVERAREVGKKIRACTIIQRKFIEFMYRPDGMTAKQLAEHYQLLWAVREEMRQVNNFLDSICIMKFNKAYSDLINKLPPSLVNEAWKRLLSRKKSPMTEEEASTINPIVELFLRHEVNRYQKKLKHQRKSWPLDNLSNIYNNETSTKISIDMVNQESQTQDTVPICEHEEEISCRVKKKLDSLSLQLLEFNEKTFDPFIQEITKQLEERVNANNKLRSEIDQQKLKLQKAEKLLASLKSQSIHPISEGNPSQDVHLKDRLLL</sequence>
<comment type="caution">
    <text evidence="2">The sequence shown here is derived from an EMBL/GenBank/DDBJ whole genome shotgun (WGS) entry which is preliminary data.</text>
</comment>
<evidence type="ECO:0000313" key="2">
    <source>
        <dbReference type="EMBL" id="RHZ85641.1"/>
    </source>
</evidence>
<dbReference type="Proteomes" id="UP000266861">
    <property type="component" value="Unassembled WGS sequence"/>
</dbReference>
<organism evidence="2 3">
    <name type="scientific">Diversispora epigaea</name>
    <dbReference type="NCBI Taxonomy" id="1348612"/>
    <lineage>
        <taxon>Eukaryota</taxon>
        <taxon>Fungi</taxon>
        <taxon>Fungi incertae sedis</taxon>
        <taxon>Mucoromycota</taxon>
        <taxon>Glomeromycotina</taxon>
        <taxon>Glomeromycetes</taxon>
        <taxon>Diversisporales</taxon>
        <taxon>Diversisporaceae</taxon>
        <taxon>Diversispora</taxon>
    </lineage>
</organism>
<reference evidence="2 3" key="1">
    <citation type="submission" date="2018-08" db="EMBL/GenBank/DDBJ databases">
        <title>Genome and evolution of the arbuscular mycorrhizal fungus Diversispora epigaea (formerly Glomus versiforme) and its bacterial endosymbionts.</title>
        <authorList>
            <person name="Sun X."/>
            <person name="Fei Z."/>
            <person name="Harrison M."/>
        </authorList>
    </citation>
    <scope>NUCLEOTIDE SEQUENCE [LARGE SCALE GENOMIC DNA]</scope>
    <source>
        <strain evidence="2 3">IT104</strain>
    </source>
</reference>
<dbReference type="AlphaFoldDB" id="A0A397JC74"/>
<gene>
    <name evidence="2" type="ORF">Glove_63g130</name>
</gene>
<name>A0A397JC74_9GLOM</name>
<feature type="coiled-coil region" evidence="1">
    <location>
        <begin position="330"/>
        <end position="371"/>
    </location>
</feature>
<keyword evidence="1" id="KW-0175">Coiled coil</keyword>
<evidence type="ECO:0000313" key="3">
    <source>
        <dbReference type="Proteomes" id="UP000266861"/>
    </source>
</evidence>